<feature type="signal peptide" evidence="1">
    <location>
        <begin position="1"/>
        <end position="18"/>
    </location>
</feature>
<proteinExistence type="predicted"/>
<organism evidence="2 3">
    <name type="scientific">Bicyclus anynana</name>
    <name type="common">Squinting bush brown butterfly</name>
    <dbReference type="NCBI Taxonomy" id="110368"/>
    <lineage>
        <taxon>Eukaryota</taxon>
        <taxon>Metazoa</taxon>
        <taxon>Ecdysozoa</taxon>
        <taxon>Arthropoda</taxon>
        <taxon>Hexapoda</taxon>
        <taxon>Insecta</taxon>
        <taxon>Pterygota</taxon>
        <taxon>Neoptera</taxon>
        <taxon>Endopterygota</taxon>
        <taxon>Lepidoptera</taxon>
        <taxon>Glossata</taxon>
        <taxon>Ditrysia</taxon>
        <taxon>Papilionoidea</taxon>
        <taxon>Nymphalidae</taxon>
        <taxon>Satyrinae</taxon>
        <taxon>Satyrini</taxon>
        <taxon>Mycalesina</taxon>
        <taxon>Bicyclus</taxon>
    </lineage>
</organism>
<feature type="chain" id="PRO_5026763441" evidence="1">
    <location>
        <begin position="19"/>
        <end position="237"/>
    </location>
</feature>
<dbReference type="Gene3D" id="2.20.20.160">
    <property type="match status" value="1"/>
</dbReference>
<reference evidence="3" key="1">
    <citation type="submission" date="2025-08" db="UniProtKB">
        <authorList>
            <consortium name="RefSeq"/>
        </authorList>
    </citation>
    <scope>IDENTIFICATION</scope>
</reference>
<accession>A0A6J1MMR7</accession>
<evidence type="ECO:0000313" key="3">
    <source>
        <dbReference type="RefSeq" id="XP_023934223.1"/>
    </source>
</evidence>
<dbReference type="RefSeq" id="XP_023934223.1">
    <property type="nucleotide sequence ID" value="XM_024078455.2"/>
</dbReference>
<dbReference type="GeneID" id="112043161"/>
<keyword evidence="1" id="KW-0732">Signal</keyword>
<evidence type="ECO:0000256" key="1">
    <source>
        <dbReference type="SAM" id="SignalP"/>
    </source>
</evidence>
<protein>
    <submittedName>
        <fullName evidence="3">Uncharacterized protein LOC112043161</fullName>
    </submittedName>
</protein>
<dbReference type="AlphaFoldDB" id="A0A6J1MMR7"/>
<sequence length="237" mass="27616">MDTLKFLFLMFLIPNIKTNEESEEPILYYYGLEESERSLPSCAAQQACSALLQRYWRRAALVRLCRCGRRLRCDERAPTERRIELNNRAHLQFCRPVTGWRECDVNEVPLTVDTTSERMNPDELEELHHQNIQLTPPNITLACRCRYPNYWKLNTTDNDVTKYQCTSLPLCKSGDFCGNVVEGHLSLYQSCLCPKKHICVHNGGVPHLQVSELLYRGTGWRAHCQPVSNDYNYDDYY</sequence>
<evidence type="ECO:0000313" key="2">
    <source>
        <dbReference type="Proteomes" id="UP001652582"/>
    </source>
</evidence>
<gene>
    <name evidence="3" type="primary">LOC112043161</name>
</gene>
<keyword evidence="2" id="KW-1185">Reference proteome</keyword>
<dbReference type="KEGG" id="bany:112043161"/>
<dbReference type="OrthoDB" id="121932at2759"/>
<dbReference type="Proteomes" id="UP001652582">
    <property type="component" value="Chromosome 15"/>
</dbReference>
<name>A0A6J1MMR7_BICAN</name>